<dbReference type="GO" id="GO:0046872">
    <property type="term" value="F:metal ion binding"/>
    <property type="evidence" value="ECO:0007669"/>
    <property type="project" value="UniProtKB-KW"/>
</dbReference>
<organism evidence="5 6">
    <name type="scientific">candidate division TA06 bacterium SM1_40</name>
    <dbReference type="NCBI Taxonomy" id="1703773"/>
    <lineage>
        <taxon>Bacteria</taxon>
        <taxon>Bacteria division TA06</taxon>
    </lineage>
</organism>
<proteinExistence type="predicted"/>
<evidence type="ECO:0000256" key="1">
    <source>
        <dbReference type="ARBA" id="ARBA00022723"/>
    </source>
</evidence>
<dbReference type="Gene3D" id="3.40.50.720">
    <property type="entry name" value="NAD(P)-binding Rossmann-like Domain"/>
    <property type="match status" value="1"/>
</dbReference>
<dbReference type="EMBL" id="LJVA01000172">
    <property type="protein sequence ID" value="KPL05857.1"/>
    <property type="molecule type" value="Genomic_DNA"/>
</dbReference>
<name>A0A0S8J7Z4_UNCT6</name>
<evidence type="ECO:0000256" key="2">
    <source>
        <dbReference type="ARBA" id="ARBA00023002"/>
    </source>
</evidence>
<reference evidence="5 6" key="1">
    <citation type="journal article" date="2015" name="Microbiome">
        <title>Genomic resolution of linkages in carbon, nitrogen, and sulfur cycling among widespread estuary sediment bacteria.</title>
        <authorList>
            <person name="Baker B.J."/>
            <person name="Lazar C.S."/>
            <person name="Teske A.P."/>
            <person name="Dick G.J."/>
        </authorList>
    </citation>
    <scope>NUCLEOTIDE SEQUENCE [LARGE SCALE GENOMIC DNA]</scope>
    <source>
        <strain evidence="5">SM1_40</strain>
    </source>
</reference>
<dbReference type="InterPro" id="IPR039650">
    <property type="entry name" value="HdrA-like"/>
</dbReference>
<keyword evidence="4" id="KW-0411">Iron-sulfur</keyword>
<feature type="non-terminal residue" evidence="5">
    <location>
        <position position="228"/>
    </location>
</feature>
<accession>A0A0S8J7Z4</accession>
<dbReference type="PANTHER" id="PTHR43498">
    <property type="entry name" value="FERREDOXIN:COB-COM HETERODISULFIDE REDUCTASE SUBUNIT A"/>
    <property type="match status" value="1"/>
</dbReference>
<dbReference type="SUPFAM" id="SSF51971">
    <property type="entry name" value="Nucleotide-binding domain"/>
    <property type="match status" value="1"/>
</dbReference>
<gene>
    <name evidence="5" type="ORF">AMJ71_10625</name>
</gene>
<protein>
    <recommendedName>
        <fullName evidence="7">FAD-dependent oxidoreductase 2 FAD binding domain-containing protein</fullName>
    </recommendedName>
</protein>
<dbReference type="GO" id="GO:0051536">
    <property type="term" value="F:iron-sulfur cluster binding"/>
    <property type="evidence" value="ECO:0007669"/>
    <property type="project" value="UniProtKB-KW"/>
</dbReference>
<evidence type="ECO:0000256" key="4">
    <source>
        <dbReference type="ARBA" id="ARBA00023014"/>
    </source>
</evidence>
<comment type="caution">
    <text evidence="5">The sequence shown here is derived from an EMBL/GenBank/DDBJ whole genome shotgun (WGS) entry which is preliminary data.</text>
</comment>
<keyword evidence="1" id="KW-0479">Metal-binding</keyword>
<dbReference type="Proteomes" id="UP000051035">
    <property type="component" value="Unassembled WGS sequence"/>
</dbReference>
<dbReference type="GO" id="GO:0016491">
    <property type="term" value="F:oxidoreductase activity"/>
    <property type="evidence" value="ECO:0007669"/>
    <property type="project" value="UniProtKB-KW"/>
</dbReference>
<dbReference type="PANTHER" id="PTHR43498:SF1">
    <property type="entry name" value="COB--COM HETERODISULFIDE REDUCTASE IRON-SULFUR SUBUNIT A"/>
    <property type="match status" value="1"/>
</dbReference>
<keyword evidence="3" id="KW-0408">Iron</keyword>
<dbReference type="Pfam" id="PF13450">
    <property type="entry name" value="NAD_binding_8"/>
    <property type="match status" value="1"/>
</dbReference>
<evidence type="ECO:0000313" key="5">
    <source>
        <dbReference type="EMBL" id="KPL05857.1"/>
    </source>
</evidence>
<sequence length="228" mass="24918">MSARGRIGMSEEPRIGVLLCSCTPQMRERLDYDLLAESAAALESVAHVEKHPAWCLAPGKARLREIIEEHKLDRIVVAGCSYRTHKHIFIDALDKAGLNPYLFEIVNLKDQCAAVHLEGATTRAKDQIEMAVLRTAALQPLEEITVPAEQKALVIGGGLSGLIAAGTIASAGCEVVVVEREKTLGGYFSRNRTWRIRRNGEDAMPEIVAGVESNPSVEKHLSSRVTRV</sequence>
<evidence type="ECO:0000256" key="3">
    <source>
        <dbReference type="ARBA" id="ARBA00023004"/>
    </source>
</evidence>
<evidence type="ECO:0000313" key="6">
    <source>
        <dbReference type="Proteomes" id="UP000051035"/>
    </source>
</evidence>
<keyword evidence="2" id="KW-0560">Oxidoreductase</keyword>
<dbReference type="AlphaFoldDB" id="A0A0S8J7Z4"/>
<evidence type="ECO:0008006" key="7">
    <source>
        <dbReference type="Google" id="ProtNLM"/>
    </source>
</evidence>